<proteinExistence type="inferred from homology"/>
<dbReference type="NCBIfam" id="TIGR02795">
    <property type="entry name" value="tol_pal_ybgF"/>
    <property type="match status" value="1"/>
</dbReference>
<accession>A0A9D2KNF5</accession>
<dbReference type="Pfam" id="PF13525">
    <property type="entry name" value="YfiO"/>
    <property type="match status" value="1"/>
</dbReference>
<feature type="domain" description="Outer membrane lipoprotein BamD-like" evidence="3">
    <location>
        <begin position="245"/>
        <end position="317"/>
    </location>
</feature>
<feature type="region of interest" description="Disordered" evidence="2">
    <location>
        <begin position="74"/>
        <end position="208"/>
    </location>
</feature>
<feature type="compositionally biased region" description="Low complexity" evidence="2">
    <location>
        <begin position="155"/>
        <end position="167"/>
    </location>
</feature>
<dbReference type="InterPro" id="IPR019734">
    <property type="entry name" value="TPR_rpt"/>
</dbReference>
<comment type="caution">
    <text evidence="4">The sequence shown here is derived from an EMBL/GenBank/DDBJ whole genome shotgun (WGS) entry which is preliminary data.</text>
</comment>
<dbReference type="Proteomes" id="UP000824225">
    <property type="component" value="Unassembled WGS sequence"/>
</dbReference>
<feature type="compositionally biased region" description="Polar residues" evidence="2">
    <location>
        <begin position="104"/>
        <end position="118"/>
    </location>
</feature>
<dbReference type="Gene3D" id="1.25.40.10">
    <property type="entry name" value="Tetratricopeptide repeat domain"/>
    <property type="match status" value="1"/>
</dbReference>
<keyword evidence="1" id="KW-0732">Signal</keyword>
<feature type="compositionally biased region" description="Low complexity" evidence="2">
    <location>
        <begin position="189"/>
        <end position="207"/>
    </location>
</feature>
<dbReference type="HAMAP" id="MF_02066">
    <property type="entry name" value="CpoB"/>
    <property type="match status" value="1"/>
</dbReference>
<evidence type="ECO:0000313" key="5">
    <source>
        <dbReference type="Proteomes" id="UP000824225"/>
    </source>
</evidence>
<feature type="compositionally biased region" description="Low complexity" evidence="2">
    <location>
        <begin position="120"/>
        <end position="132"/>
    </location>
</feature>
<dbReference type="InterPro" id="IPR034706">
    <property type="entry name" value="CpoB"/>
</dbReference>
<dbReference type="InterPro" id="IPR039565">
    <property type="entry name" value="BamD-like"/>
</dbReference>
<dbReference type="SUPFAM" id="SSF48452">
    <property type="entry name" value="TPR-like"/>
    <property type="match status" value="1"/>
</dbReference>
<dbReference type="EMBL" id="DXAN01000032">
    <property type="protein sequence ID" value="HJA09543.1"/>
    <property type="molecule type" value="Genomic_DNA"/>
</dbReference>
<protein>
    <submittedName>
        <fullName evidence="4">Tol-pal system protein YbgF</fullName>
    </submittedName>
</protein>
<dbReference type="InterPro" id="IPR014162">
    <property type="entry name" value="CpoB_C"/>
</dbReference>
<evidence type="ECO:0000313" key="4">
    <source>
        <dbReference type="EMBL" id="HJA09543.1"/>
    </source>
</evidence>
<dbReference type="AlphaFoldDB" id="A0A9D2KNF5"/>
<reference evidence="4" key="1">
    <citation type="journal article" date="2021" name="PeerJ">
        <title>Extensive microbial diversity within the chicken gut microbiome revealed by metagenomics and culture.</title>
        <authorList>
            <person name="Gilroy R."/>
            <person name="Ravi A."/>
            <person name="Getino M."/>
            <person name="Pursley I."/>
            <person name="Horton D.L."/>
            <person name="Alikhan N.F."/>
            <person name="Baker D."/>
            <person name="Gharbi K."/>
            <person name="Hall N."/>
            <person name="Watson M."/>
            <person name="Adriaenssens E.M."/>
            <person name="Foster-Nyarko E."/>
            <person name="Jarju S."/>
            <person name="Secka A."/>
            <person name="Antonio M."/>
            <person name="Oren A."/>
            <person name="Chaudhuri R.R."/>
            <person name="La Ragione R."/>
            <person name="Hildebrand F."/>
            <person name="Pallen M.J."/>
        </authorList>
    </citation>
    <scope>NUCLEOTIDE SEQUENCE</scope>
    <source>
        <strain evidence="4">CHK186-16707</strain>
    </source>
</reference>
<dbReference type="Pfam" id="PF13174">
    <property type="entry name" value="TPR_6"/>
    <property type="match status" value="1"/>
</dbReference>
<organism evidence="4 5">
    <name type="scientific">Candidatus Mailhella merdigallinarum</name>
    <dbReference type="NCBI Taxonomy" id="2838658"/>
    <lineage>
        <taxon>Bacteria</taxon>
        <taxon>Pseudomonadati</taxon>
        <taxon>Thermodesulfobacteriota</taxon>
        <taxon>Desulfovibrionia</taxon>
        <taxon>Desulfovibrionales</taxon>
        <taxon>Desulfovibrionaceae</taxon>
        <taxon>Mailhella</taxon>
    </lineage>
</organism>
<evidence type="ECO:0000256" key="1">
    <source>
        <dbReference type="ARBA" id="ARBA00022729"/>
    </source>
</evidence>
<dbReference type="InterPro" id="IPR011990">
    <property type="entry name" value="TPR-like_helical_dom_sf"/>
</dbReference>
<evidence type="ECO:0000256" key="2">
    <source>
        <dbReference type="SAM" id="MobiDB-lite"/>
    </source>
</evidence>
<name>A0A9D2KNF5_9BACT</name>
<sequence>MTRYSAFILTLLCICAGGCASRSSVADLGERMVFLEREVLAARTDENALKDEVHELDLRVEYLEREALKRGAVVAPRRTGTPSVPDENALSSPALEKSVPAPISTPNKSAPTSPTPAGNTAPVKKAAPTQAAAPPPDTAPGTLSASAPAAEPLVASPAASPTSPPLSGEVASEAPTTLPPAMLPRLTESTPATPAPAAAPSRAPARPEQNAYDAALQMYRTGRYAESEAAFQAFLEVYPNSRLVPNALYWKGETYYSRGRYPDAIFAFKDVQARFPRDAKTPDSLLKTAMAYQKMGDAANASLHLAVLFEDWPKAEATQRARRMGLKP</sequence>
<dbReference type="GO" id="GO:0051301">
    <property type="term" value="P:cell division"/>
    <property type="evidence" value="ECO:0007669"/>
    <property type="project" value="InterPro"/>
</dbReference>
<reference evidence="4" key="2">
    <citation type="submission" date="2021-04" db="EMBL/GenBank/DDBJ databases">
        <authorList>
            <person name="Gilroy R."/>
        </authorList>
    </citation>
    <scope>NUCLEOTIDE SEQUENCE</scope>
    <source>
        <strain evidence="4">CHK186-16707</strain>
    </source>
</reference>
<gene>
    <name evidence="4" type="primary">ybgF</name>
    <name evidence="4" type="ORF">H9962_10220</name>
</gene>
<evidence type="ECO:0000259" key="3">
    <source>
        <dbReference type="Pfam" id="PF13525"/>
    </source>
</evidence>